<evidence type="ECO:0000313" key="12">
    <source>
        <dbReference type="Proteomes" id="UP000430508"/>
    </source>
</evidence>
<name>A0A857DGP7_9FIRM</name>
<keyword evidence="7 9" id="KW-0573">Peptidoglycan synthesis</keyword>
<gene>
    <name evidence="11" type="ORF">GQ588_01330</name>
</gene>
<dbReference type="PANTHER" id="PTHR30582:SF24">
    <property type="entry name" value="L,D-TRANSPEPTIDASE ERFK_SRFK-RELATED"/>
    <property type="match status" value="1"/>
</dbReference>
<dbReference type="UniPathway" id="UPA00219"/>
<evidence type="ECO:0000256" key="5">
    <source>
        <dbReference type="ARBA" id="ARBA00022801"/>
    </source>
</evidence>
<protein>
    <submittedName>
        <fullName evidence="11">L,D-transpeptidase family protein</fullName>
    </submittedName>
</protein>
<feature type="active site" description="Proton donor/acceptor" evidence="9">
    <location>
        <position position="69"/>
    </location>
</feature>
<dbReference type="RefSeq" id="WP_019226694.1">
    <property type="nucleotide sequence ID" value="NZ_CP046996.1"/>
</dbReference>
<dbReference type="PROSITE" id="PS52029">
    <property type="entry name" value="LD_TPASE"/>
    <property type="match status" value="1"/>
</dbReference>
<evidence type="ECO:0000256" key="2">
    <source>
        <dbReference type="ARBA" id="ARBA00005992"/>
    </source>
</evidence>
<proteinExistence type="inferred from homology"/>
<dbReference type="GO" id="GO:0018104">
    <property type="term" value="P:peptidoglycan-protein cross-linking"/>
    <property type="evidence" value="ECO:0007669"/>
    <property type="project" value="TreeGrafter"/>
</dbReference>
<keyword evidence="8 9" id="KW-0961">Cell wall biogenesis/degradation</keyword>
<dbReference type="PANTHER" id="PTHR30582">
    <property type="entry name" value="L,D-TRANSPEPTIDASE"/>
    <property type="match status" value="1"/>
</dbReference>
<dbReference type="GO" id="GO:0071972">
    <property type="term" value="F:peptidoglycan L,D-transpeptidase activity"/>
    <property type="evidence" value="ECO:0007669"/>
    <property type="project" value="TreeGrafter"/>
</dbReference>
<evidence type="ECO:0000256" key="3">
    <source>
        <dbReference type="ARBA" id="ARBA00022676"/>
    </source>
</evidence>
<evidence type="ECO:0000256" key="1">
    <source>
        <dbReference type="ARBA" id="ARBA00004752"/>
    </source>
</evidence>
<dbReference type="EMBL" id="CP046996">
    <property type="protein sequence ID" value="QGZ99405.1"/>
    <property type="molecule type" value="Genomic_DNA"/>
</dbReference>
<evidence type="ECO:0000259" key="10">
    <source>
        <dbReference type="PROSITE" id="PS52029"/>
    </source>
</evidence>
<dbReference type="InterPro" id="IPR038063">
    <property type="entry name" value="Transpep_catalytic_dom"/>
</dbReference>
<dbReference type="InterPro" id="IPR050979">
    <property type="entry name" value="LD-transpeptidase"/>
</dbReference>
<dbReference type="GO" id="GO:0005576">
    <property type="term" value="C:extracellular region"/>
    <property type="evidence" value="ECO:0007669"/>
    <property type="project" value="TreeGrafter"/>
</dbReference>
<organism evidence="11 12">
    <name type="scientific">Dehalobacter restrictus</name>
    <dbReference type="NCBI Taxonomy" id="55583"/>
    <lineage>
        <taxon>Bacteria</taxon>
        <taxon>Bacillati</taxon>
        <taxon>Bacillota</taxon>
        <taxon>Clostridia</taxon>
        <taxon>Eubacteriales</taxon>
        <taxon>Desulfitobacteriaceae</taxon>
        <taxon>Dehalobacter</taxon>
    </lineage>
</organism>
<evidence type="ECO:0000313" key="11">
    <source>
        <dbReference type="EMBL" id="QGZ99405.1"/>
    </source>
</evidence>
<evidence type="ECO:0000256" key="4">
    <source>
        <dbReference type="ARBA" id="ARBA00022679"/>
    </source>
</evidence>
<keyword evidence="5" id="KW-0378">Hydrolase</keyword>
<evidence type="ECO:0000256" key="8">
    <source>
        <dbReference type="ARBA" id="ARBA00023316"/>
    </source>
</evidence>
<evidence type="ECO:0000256" key="6">
    <source>
        <dbReference type="ARBA" id="ARBA00022960"/>
    </source>
</evidence>
<feature type="domain" description="L,D-TPase catalytic" evidence="10">
    <location>
        <begin position="2"/>
        <end position="109"/>
    </location>
</feature>
<dbReference type="GO" id="GO:0071555">
    <property type="term" value="P:cell wall organization"/>
    <property type="evidence" value="ECO:0007669"/>
    <property type="project" value="UniProtKB-UniRule"/>
</dbReference>
<comment type="pathway">
    <text evidence="1 9">Cell wall biogenesis; peptidoglycan biosynthesis.</text>
</comment>
<comment type="similarity">
    <text evidence="2">Belongs to the YkuD family.</text>
</comment>
<keyword evidence="3" id="KW-0328">Glycosyltransferase</keyword>
<dbReference type="Gene3D" id="2.40.440.10">
    <property type="entry name" value="L,D-transpeptidase catalytic domain-like"/>
    <property type="match status" value="1"/>
</dbReference>
<sequence length="110" mass="11947">MYSIMLSLNKRQLYVSKDSQIIRNYPIGIGKTATPTPIGSYEIISKVPNPGGVFGVMWLGLSIPGYGIHGTNNPQSIGRQVSKGCIRMLNKDVLELARIIPTGTSVTIRS</sequence>
<feature type="active site" description="Nucleophile" evidence="9">
    <location>
        <position position="85"/>
    </location>
</feature>
<keyword evidence="4" id="KW-0808">Transferase</keyword>
<dbReference type="Proteomes" id="UP000430508">
    <property type="component" value="Chromosome"/>
</dbReference>
<evidence type="ECO:0000256" key="7">
    <source>
        <dbReference type="ARBA" id="ARBA00022984"/>
    </source>
</evidence>
<dbReference type="InterPro" id="IPR005490">
    <property type="entry name" value="LD_TPept_cat_dom"/>
</dbReference>
<dbReference type="AlphaFoldDB" id="A0A857DGP7"/>
<accession>A0A857DGP7</accession>
<evidence type="ECO:0000256" key="9">
    <source>
        <dbReference type="PROSITE-ProRule" id="PRU01373"/>
    </source>
</evidence>
<dbReference type="CDD" id="cd16913">
    <property type="entry name" value="YkuD_like"/>
    <property type="match status" value="1"/>
</dbReference>
<keyword evidence="6 9" id="KW-0133">Cell shape</keyword>
<reference evidence="11 12" key="1">
    <citation type="submission" date="2019-12" db="EMBL/GenBank/DDBJ databases">
        <title>Sequence classification of anaerobic respiratory reductive dehalogenases: First we see many, then we see few.</title>
        <authorList>
            <person name="Molenda O."/>
            <person name="Puentes Jacome L.A."/>
            <person name="Cao X."/>
            <person name="Nesbo C.L."/>
            <person name="Tang S."/>
            <person name="Morson N."/>
            <person name="Patron J."/>
            <person name="Lomheim L."/>
            <person name="Wishart D.S."/>
            <person name="Edwards E.A."/>
        </authorList>
    </citation>
    <scope>NUCLEOTIDE SEQUENCE [LARGE SCALE GENOMIC DNA]</scope>
    <source>
        <strain evidence="11 12">12DCA</strain>
    </source>
</reference>
<dbReference type="GO" id="GO:0008360">
    <property type="term" value="P:regulation of cell shape"/>
    <property type="evidence" value="ECO:0007669"/>
    <property type="project" value="UniProtKB-UniRule"/>
</dbReference>
<dbReference type="Pfam" id="PF03734">
    <property type="entry name" value="YkuD"/>
    <property type="match status" value="1"/>
</dbReference>
<dbReference type="GO" id="GO:0016757">
    <property type="term" value="F:glycosyltransferase activity"/>
    <property type="evidence" value="ECO:0007669"/>
    <property type="project" value="UniProtKB-KW"/>
</dbReference>
<dbReference type="SUPFAM" id="SSF141523">
    <property type="entry name" value="L,D-transpeptidase catalytic domain-like"/>
    <property type="match status" value="1"/>
</dbReference>